<organism evidence="1">
    <name type="scientific">Anguilla anguilla</name>
    <name type="common">European freshwater eel</name>
    <name type="synonym">Muraena anguilla</name>
    <dbReference type="NCBI Taxonomy" id="7936"/>
    <lineage>
        <taxon>Eukaryota</taxon>
        <taxon>Metazoa</taxon>
        <taxon>Chordata</taxon>
        <taxon>Craniata</taxon>
        <taxon>Vertebrata</taxon>
        <taxon>Euteleostomi</taxon>
        <taxon>Actinopterygii</taxon>
        <taxon>Neopterygii</taxon>
        <taxon>Teleostei</taxon>
        <taxon>Anguilliformes</taxon>
        <taxon>Anguillidae</taxon>
        <taxon>Anguilla</taxon>
    </lineage>
</organism>
<dbReference type="EMBL" id="GBXM01045378">
    <property type="protein sequence ID" value="JAH63199.1"/>
    <property type="molecule type" value="Transcribed_RNA"/>
</dbReference>
<evidence type="ECO:0000313" key="1">
    <source>
        <dbReference type="EMBL" id="JAH63026.1"/>
    </source>
</evidence>
<protein>
    <submittedName>
        <fullName evidence="1">Uncharacterized protein</fullName>
    </submittedName>
</protein>
<name>A0A0E9UB13_ANGAN</name>
<proteinExistence type="predicted"/>
<reference evidence="1" key="2">
    <citation type="journal article" date="2015" name="Fish Shellfish Immunol.">
        <title>Early steps in the European eel (Anguilla anguilla)-Vibrio vulnificus interaction in the gills: Role of the RtxA13 toxin.</title>
        <authorList>
            <person name="Callol A."/>
            <person name="Pajuelo D."/>
            <person name="Ebbesson L."/>
            <person name="Teles M."/>
            <person name="MacKenzie S."/>
            <person name="Amaro C."/>
        </authorList>
    </citation>
    <scope>NUCLEOTIDE SEQUENCE</scope>
</reference>
<sequence>MPQSSCVILRLRKQNHKFQNLITAAACTNAADR</sequence>
<accession>A0A0E9UB13</accession>
<reference evidence="1" key="1">
    <citation type="submission" date="2014-11" db="EMBL/GenBank/DDBJ databases">
        <authorList>
            <person name="Amaro Gonzalez C."/>
        </authorList>
    </citation>
    <scope>NUCLEOTIDE SEQUENCE</scope>
</reference>
<dbReference type="EMBL" id="GBXM01045551">
    <property type="protein sequence ID" value="JAH63026.1"/>
    <property type="molecule type" value="Transcribed_RNA"/>
</dbReference>
<dbReference type="AlphaFoldDB" id="A0A0E9UB13"/>